<dbReference type="OrthoDB" id="5425878at2759"/>
<proteinExistence type="predicted"/>
<comment type="caution">
    <text evidence="1">The sequence shown here is derived from an EMBL/GenBank/DDBJ whole genome shotgun (WGS) entry which is preliminary data.</text>
</comment>
<accession>A0A059J4N0</accession>
<dbReference type="HOGENOM" id="CLU_1939616_0_0_1"/>
<sequence>MTIASVPTGARTTLLNVDIRTSGLVSRRLLTMGLSVAVDHASLQCSAKTTNASAHLTHAETIARSAKLLSNAFMANALVHLVLVEMTAKSARHPSSARMANVFVLRTPVVMTVKNAKPLSNASMDSVLAQ</sequence>
<evidence type="ECO:0000313" key="2">
    <source>
        <dbReference type="Proteomes" id="UP000024533"/>
    </source>
</evidence>
<organism evidence="1 2">
    <name type="scientific">Trichophyton interdigitale (strain MR816)</name>
    <dbReference type="NCBI Taxonomy" id="1215338"/>
    <lineage>
        <taxon>Eukaryota</taxon>
        <taxon>Fungi</taxon>
        <taxon>Dikarya</taxon>
        <taxon>Ascomycota</taxon>
        <taxon>Pezizomycotina</taxon>
        <taxon>Eurotiomycetes</taxon>
        <taxon>Eurotiomycetidae</taxon>
        <taxon>Onygenales</taxon>
        <taxon>Arthrodermataceae</taxon>
        <taxon>Trichophyton</taxon>
    </lineage>
</organism>
<dbReference type="Proteomes" id="UP000024533">
    <property type="component" value="Unassembled WGS sequence"/>
</dbReference>
<keyword evidence="2" id="KW-1185">Reference proteome</keyword>
<dbReference type="EMBL" id="AOKY01000339">
    <property type="protein sequence ID" value="KDB22729.1"/>
    <property type="molecule type" value="Genomic_DNA"/>
</dbReference>
<dbReference type="OMA" id="CSAKTTN"/>
<gene>
    <name evidence="1" type="ORF">H109_05351</name>
</gene>
<evidence type="ECO:0000313" key="1">
    <source>
        <dbReference type="EMBL" id="KDB22729.1"/>
    </source>
</evidence>
<reference evidence="1 2" key="1">
    <citation type="submission" date="2014-02" db="EMBL/GenBank/DDBJ databases">
        <title>The Genome Sequence of Trichophyton interdigitale MR816.</title>
        <authorList>
            <consortium name="The Broad Institute Genomics Platform"/>
            <person name="Cuomo C.A."/>
            <person name="White T.C."/>
            <person name="Graser Y."/>
            <person name="Martinez-Rossi N."/>
            <person name="Heitman J."/>
            <person name="Young S.K."/>
            <person name="Zeng Q."/>
            <person name="Gargeya S."/>
            <person name="Abouelleil A."/>
            <person name="Alvarado L."/>
            <person name="Chapman S.B."/>
            <person name="Gainer-Dewar J."/>
            <person name="Goldberg J."/>
            <person name="Griggs A."/>
            <person name="Gujja S."/>
            <person name="Hansen M."/>
            <person name="Howarth C."/>
            <person name="Imamovic A."/>
            <person name="Larimer J."/>
            <person name="Martinez D."/>
            <person name="Murphy C."/>
            <person name="Pearson M.D."/>
            <person name="Persinoti G."/>
            <person name="Poon T."/>
            <person name="Priest M."/>
            <person name="Roberts A.D."/>
            <person name="Saif S."/>
            <person name="Shea T.D."/>
            <person name="Sykes S.N."/>
            <person name="Wortman J."/>
            <person name="Nusbaum C."/>
            <person name="Birren B."/>
        </authorList>
    </citation>
    <scope>NUCLEOTIDE SEQUENCE [LARGE SCALE GENOMIC DNA]</scope>
    <source>
        <strain evidence="1 2">MR816</strain>
    </source>
</reference>
<dbReference type="AlphaFoldDB" id="A0A059J4N0"/>
<name>A0A059J4N0_TRIIM</name>
<protein>
    <submittedName>
        <fullName evidence="1">Uncharacterized protein</fullName>
    </submittedName>
</protein>